<dbReference type="Proteomes" id="UP000304953">
    <property type="component" value="Unassembled WGS sequence"/>
</dbReference>
<comment type="caution">
    <text evidence="1">The sequence shown here is derived from an EMBL/GenBank/DDBJ whole genome shotgun (WGS) entry which is preliminary data.</text>
</comment>
<accession>A0AC61RSA6</accession>
<evidence type="ECO:0000313" key="1">
    <source>
        <dbReference type="EMBL" id="TGY93432.1"/>
    </source>
</evidence>
<reference evidence="1" key="1">
    <citation type="submission" date="2019-04" db="EMBL/GenBank/DDBJ databases">
        <title>Microbes associate with the intestines of laboratory mice.</title>
        <authorList>
            <person name="Navarre W."/>
            <person name="Wong E."/>
            <person name="Huang K."/>
            <person name="Tropini C."/>
            <person name="Ng K."/>
            <person name="Yu B."/>
        </authorList>
    </citation>
    <scope>NUCLEOTIDE SEQUENCE</scope>
    <source>
        <strain evidence="1">NM01_1-7b</strain>
    </source>
</reference>
<evidence type="ECO:0000313" key="2">
    <source>
        <dbReference type="Proteomes" id="UP000304953"/>
    </source>
</evidence>
<sequence>MIEVSEQTIDRIHTILAGVEKADEKVLKPALARGLMAGKTAAGKMVRQTYHISAGDFNSRGYMKYQNVTKSGDGIIGSIEYSGGVIPLIKFKVSPSTPKKKTTPSAAVLKANSLVKFNRQNNVFVAQMKSGHIGVMERQKGTVSPATGKEKLKELLSPAVPQMVGNEKVMQNVEERVNEVINQRIEHEIERLLSKSGG</sequence>
<proteinExistence type="predicted"/>
<dbReference type="EMBL" id="SRYA01000044">
    <property type="protein sequence ID" value="TGY93432.1"/>
    <property type="molecule type" value="Genomic_DNA"/>
</dbReference>
<gene>
    <name evidence="1" type="ORF">E5329_18620</name>
</gene>
<protein>
    <submittedName>
        <fullName evidence="1">Uncharacterized protein</fullName>
    </submittedName>
</protein>
<name>A0AC61RSA6_9FIRM</name>
<keyword evidence="2" id="KW-1185">Reference proteome</keyword>
<organism evidence="1 2">
    <name type="scientific">Petralouisia muris</name>
    <dbReference type="NCBI Taxonomy" id="3032872"/>
    <lineage>
        <taxon>Bacteria</taxon>
        <taxon>Bacillati</taxon>
        <taxon>Bacillota</taxon>
        <taxon>Clostridia</taxon>
        <taxon>Lachnospirales</taxon>
        <taxon>Lachnospiraceae</taxon>
        <taxon>Petralouisia</taxon>
    </lineage>
</organism>